<feature type="transmembrane region" description="Helical" evidence="1">
    <location>
        <begin position="142"/>
        <end position="158"/>
    </location>
</feature>
<keyword evidence="1" id="KW-0812">Transmembrane</keyword>
<feature type="transmembrane region" description="Helical" evidence="1">
    <location>
        <begin position="102"/>
        <end position="121"/>
    </location>
</feature>
<gene>
    <name evidence="3" type="ORF">Q664_17130</name>
</gene>
<protein>
    <recommendedName>
        <fullName evidence="2">HPP transmembrane region domain-containing protein</fullName>
    </recommendedName>
</protein>
<dbReference type="EMBL" id="JPMI01000109">
    <property type="protein sequence ID" value="KFA92048.1"/>
    <property type="molecule type" value="Genomic_DNA"/>
</dbReference>
<keyword evidence="1" id="KW-0472">Membrane</keyword>
<organism evidence="3 4">
    <name type="scientific">Archangium violaceum Cb vi76</name>
    <dbReference type="NCBI Taxonomy" id="1406225"/>
    <lineage>
        <taxon>Bacteria</taxon>
        <taxon>Pseudomonadati</taxon>
        <taxon>Myxococcota</taxon>
        <taxon>Myxococcia</taxon>
        <taxon>Myxococcales</taxon>
        <taxon>Cystobacterineae</taxon>
        <taxon>Archangiaceae</taxon>
        <taxon>Archangium</taxon>
    </lineage>
</organism>
<evidence type="ECO:0000256" key="1">
    <source>
        <dbReference type="SAM" id="Phobius"/>
    </source>
</evidence>
<feature type="transmembrane region" description="Helical" evidence="1">
    <location>
        <begin position="27"/>
        <end position="44"/>
    </location>
</feature>
<evidence type="ECO:0000313" key="3">
    <source>
        <dbReference type="EMBL" id="KFA92048.1"/>
    </source>
</evidence>
<keyword evidence="1" id="KW-1133">Transmembrane helix</keyword>
<sequence>MNERSSLKPGPPPLRRLRQRLSLKDELLLVLLPTLIILFVLAFVDALSHQRVLFASLASSAFLIYLDPQHGMNSVRTLVVAHTLAALAGFGTYLLLFGPQYLAAGAAMLTTIVFMVGLDAVHPPAVSTSLAFAYRSGDERNLALFLLSLLVVALLVLLERGTLYLLGRLQGGRRRHLARE</sequence>
<feature type="domain" description="HPP transmembrane region" evidence="2">
    <location>
        <begin position="26"/>
        <end position="157"/>
    </location>
</feature>
<name>A0A084SUB3_9BACT</name>
<comment type="caution">
    <text evidence="3">The sequence shown here is derived from an EMBL/GenBank/DDBJ whole genome shotgun (WGS) entry which is preliminary data.</text>
</comment>
<evidence type="ECO:0000313" key="4">
    <source>
        <dbReference type="Proteomes" id="UP000028547"/>
    </source>
</evidence>
<dbReference type="Pfam" id="PF04982">
    <property type="entry name" value="TM_HPP"/>
    <property type="match status" value="1"/>
</dbReference>
<reference evidence="3 4" key="1">
    <citation type="submission" date="2014-07" db="EMBL/GenBank/DDBJ databases">
        <title>Draft Genome Sequence of Gephyronic Acid Producer, Cystobacter violaceus Strain Cb vi76.</title>
        <authorList>
            <person name="Stevens D.C."/>
            <person name="Young J."/>
            <person name="Carmichael R."/>
            <person name="Tan J."/>
            <person name="Taylor R.E."/>
        </authorList>
    </citation>
    <scope>NUCLEOTIDE SEQUENCE [LARGE SCALE GENOMIC DNA]</scope>
    <source>
        <strain evidence="3 4">Cb vi76</strain>
    </source>
</reference>
<dbReference type="InterPro" id="IPR058581">
    <property type="entry name" value="TM_HPP"/>
</dbReference>
<dbReference type="RefSeq" id="WP_043395862.1">
    <property type="nucleotide sequence ID" value="NZ_JPMI01000109.1"/>
</dbReference>
<dbReference type="Proteomes" id="UP000028547">
    <property type="component" value="Unassembled WGS sequence"/>
</dbReference>
<evidence type="ECO:0000259" key="2">
    <source>
        <dbReference type="Pfam" id="PF04982"/>
    </source>
</evidence>
<dbReference type="AlphaFoldDB" id="A0A084SUB3"/>
<proteinExistence type="predicted"/>
<accession>A0A084SUB3</accession>
<feature type="transmembrane region" description="Helical" evidence="1">
    <location>
        <begin position="78"/>
        <end position="96"/>
    </location>
</feature>